<dbReference type="Gene3D" id="3.30.450.30">
    <property type="entry name" value="Dynein light chain 2a, cytoplasmic"/>
    <property type="match status" value="1"/>
</dbReference>
<organism evidence="2 3">
    <name type="scientific">Pseudonocardia endophytica</name>
    <dbReference type="NCBI Taxonomy" id="401976"/>
    <lineage>
        <taxon>Bacteria</taxon>
        <taxon>Bacillati</taxon>
        <taxon>Actinomycetota</taxon>
        <taxon>Actinomycetes</taxon>
        <taxon>Pseudonocardiales</taxon>
        <taxon>Pseudonocardiaceae</taxon>
        <taxon>Pseudonocardia</taxon>
    </lineage>
</organism>
<evidence type="ECO:0000259" key="1">
    <source>
        <dbReference type="SMART" id="SM00960"/>
    </source>
</evidence>
<name>A0A4R1HZ72_PSEEN</name>
<dbReference type="InterPro" id="IPR004942">
    <property type="entry name" value="Roadblock/LAMTOR2_dom"/>
</dbReference>
<sequence length="142" mass="14734">MTESTTAQPGGQDFDWLLSDFVERVTGVAHAVVVSADGLPMARSAEVPADRADQLAAITSGLNSLTSGASRVFQGGPVEQTVIEMRHGTFLVTAIGQGAALAVLTSPTSDMGLVSYEMALLVERVGRGMSPASRTPQETGKN</sequence>
<dbReference type="Proteomes" id="UP000295560">
    <property type="component" value="Unassembled WGS sequence"/>
</dbReference>
<proteinExistence type="predicted"/>
<protein>
    <recommendedName>
        <fullName evidence="1">Roadblock/LAMTOR2 domain-containing protein</fullName>
    </recommendedName>
</protein>
<gene>
    <name evidence="2" type="ORF">EV378_2019</name>
</gene>
<feature type="domain" description="Roadblock/LAMTOR2" evidence="1">
    <location>
        <begin position="15"/>
        <end position="105"/>
    </location>
</feature>
<dbReference type="RefSeq" id="WP_132427675.1">
    <property type="nucleotide sequence ID" value="NZ_SMFZ01000001.1"/>
</dbReference>
<dbReference type="AlphaFoldDB" id="A0A4R1HZ72"/>
<dbReference type="Pfam" id="PF03259">
    <property type="entry name" value="Robl_LC7"/>
    <property type="match status" value="1"/>
</dbReference>
<dbReference type="SUPFAM" id="SSF103196">
    <property type="entry name" value="Roadblock/LC7 domain"/>
    <property type="match status" value="1"/>
</dbReference>
<evidence type="ECO:0000313" key="2">
    <source>
        <dbReference type="EMBL" id="TCK26190.1"/>
    </source>
</evidence>
<keyword evidence="3" id="KW-1185">Reference proteome</keyword>
<dbReference type="PANTHER" id="PTHR36222:SF1">
    <property type="entry name" value="SERINE PROTEASE INHIBITOR RV3364C"/>
    <property type="match status" value="1"/>
</dbReference>
<reference evidence="2 3" key="1">
    <citation type="submission" date="2019-03" db="EMBL/GenBank/DDBJ databases">
        <title>Sequencing the genomes of 1000 actinobacteria strains.</title>
        <authorList>
            <person name="Klenk H.-P."/>
        </authorList>
    </citation>
    <scope>NUCLEOTIDE SEQUENCE [LARGE SCALE GENOMIC DNA]</scope>
    <source>
        <strain evidence="2 3">DSM 44969</strain>
    </source>
</reference>
<dbReference type="OrthoDB" id="5187023at2"/>
<accession>A0A4R1HZ72</accession>
<dbReference type="PANTHER" id="PTHR36222">
    <property type="entry name" value="SERINE PROTEASE INHIBITOR RV3364C"/>
    <property type="match status" value="1"/>
</dbReference>
<dbReference type="SMART" id="SM00960">
    <property type="entry name" value="Robl_LC7"/>
    <property type="match status" value="1"/>
</dbReference>
<comment type="caution">
    <text evidence="2">The sequence shown here is derived from an EMBL/GenBank/DDBJ whole genome shotgun (WGS) entry which is preliminary data.</text>
</comment>
<evidence type="ECO:0000313" key="3">
    <source>
        <dbReference type="Proteomes" id="UP000295560"/>
    </source>
</evidence>
<dbReference type="EMBL" id="SMFZ01000001">
    <property type="protein sequence ID" value="TCK26190.1"/>
    <property type="molecule type" value="Genomic_DNA"/>
</dbReference>
<dbReference type="InterPro" id="IPR053141">
    <property type="entry name" value="Mycobact_SerProt_Inhib_Rv3364c"/>
</dbReference>